<evidence type="ECO:0000313" key="2">
    <source>
        <dbReference type="EMBL" id="EIT67771.1"/>
    </source>
</evidence>
<dbReference type="Proteomes" id="UP000003704">
    <property type="component" value="Unassembled WGS sequence"/>
</dbReference>
<evidence type="ECO:0000313" key="3">
    <source>
        <dbReference type="Proteomes" id="UP000003704"/>
    </source>
</evidence>
<feature type="region of interest" description="Disordered" evidence="1">
    <location>
        <begin position="1"/>
        <end position="29"/>
    </location>
</feature>
<name>I8HWP7_9GAMM</name>
<dbReference type="EMBL" id="AKGD01000004">
    <property type="protein sequence ID" value="EIT67771.1"/>
    <property type="molecule type" value="Genomic_DNA"/>
</dbReference>
<sequence>MGGRNRDVGARAISRTATKPGTATSPRGVSSVRLTGEAMCPSAQVVMSGQSALQQESLSAFSASAFWPWQGMSICIAISAPESFNRFARGAADTA</sequence>
<dbReference type="STRING" id="1172194.WQQ_42060"/>
<comment type="caution">
    <text evidence="2">The sequence shown here is derived from an EMBL/GenBank/DDBJ whole genome shotgun (WGS) entry which is preliminary data.</text>
</comment>
<evidence type="ECO:0000256" key="1">
    <source>
        <dbReference type="SAM" id="MobiDB-lite"/>
    </source>
</evidence>
<accession>I8HWP7</accession>
<organism evidence="2 3">
    <name type="scientific">Hydrocarboniphaga effusa AP103</name>
    <dbReference type="NCBI Taxonomy" id="1172194"/>
    <lineage>
        <taxon>Bacteria</taxon>
        <taxon>Pseudomonadati</taxon>
        <taxon>Pseudomonadota</taxon>
        <taxon>Gammaproteobacteria</taxon>
        <taxon>Nevskiales</taxon>
        <taxon>Nevskiaceae</taxon>
        <taxon>Hydrocarboniphaga</taxon>
    </lineage>
</organism>
<dbReference type="AlphaFoldDB" id="I8HWP7"/>
<proteinExistence type="predicted"/>
<feature type="compositionally biased region" description="Polar residues" evidence="1">
    <location>
        <begin position="15"/>
        <end position="28"/>
    </location>
</feature>
<protein>
    <submittedName>
        <fullName evidence="2">Uncharacterized protein</fullName>
    </submittedName>
</protein>
<keyword evidence="3" id="KW-1185">Reference proteome</keyword>
<gene>
    <name evidence="2" type="ORF">WQQ_42060</name>
</gene>
<reference evidence="2 3" key="1">
    <citation type="journal article" date="2012" name="J. Bacteriol.">
        <title>Genome Sequence of n-Alkane-Degrading Hydrocarboniphaga effusa Strain AP103T (ATCC BAA-332T).</title>
        <authorList>
            <person name="Chang H.K."/>
            <person name="Zylstra G.J."/>
            <person name="Chae J.C."/>
        </authorList>
    </citation>
    <scope>NUCLEOTIDE SEQUENCE [LARGE SCALE GENOMIC DNA]</scope>
    <source>
        <strain evidence="2 3">AP103</strain>
    </source>
</reference>